<dbReference type="EMBL" id="JACRSX010000001">
    <property type="protein sequence ID" value="MBC8561356.1"/>
    <property type="molecule type" value="Genomic_DNA"/>
</dbReference>
<sequence length="113" mass="12819">MEQDMIIYTITRIDEADFGCEGRPEGYIPMVTVYLEDEYGGAEVIEMEDAQMYHRALDEGSQVVIGGDGTLYSLEAARRQADIIPVEETADTDQQNQWLEGYMDAVEELEEEL</sequence>
<reference evidence="1 2" key="1">
    <citation type="submission" date="2020-08" db="EMBL/GenBank/DDBJ databases">
        <title>Genome public.</title>
        <authorList>
            <person name="Liu C."/>
            <person name="Sun Q."/>
        </authorList>
    </citation>
    <scope>NUCLEOTIDE SEQUENCE [LARGE SCALE GENOMIC DNA]</scope>
    <source>
        <strain evidence="1 2">NSJ-37</strain>
    </source>
</reference>
<organism evidence="1 2">
    <name type="scientific">Jutongia huaianensis</name>
    <dbReference type="NCBI Taxonomy" id="2763668"/>
    <lineage>
        <taxon>Bacteria</taxon>
        <taxon>Bacillati</taxon>
        <taxon>Bacillota</taxon>
        <taxon>Clostridia</taxon>
        <taxon>Lachnospirales</taxon>
        <taxon>Lachnospiraceae</taxon>
        <taxon>Jutongia</taxon>
    </lineage>
</organism>
<keyword evidence="2" id="KW-1185">Reference proteome</keyword>
<protein>
    <submittedName>
        <fullName evidence="1">Uncharacterized protein</fullName>
    </submittedName>
</protein>
<evidence type="ECO:0000313" key="1">
    <source>
        <dbReference type="EMBL" id="MBC8561356.1"/>
    </source>
</evidence>
<proteinExistence type="predicted"/>
<gene>
    <name evidence="1" type="ORF">H8704_01705</name>
</gene>
<accession>A0ABR7MYB8</accession>
<dbReference type="Proteomes" id="UP000606193">
    <property type="component" value="Unassembled WGS sequence"/>
</dbReference>
<evidence type="ECO:0000313" key="2">
    <source>
        <dbReference type="Proteomes" id="UP000606193"/>
    </source>
</evidence>
<name>A0ABR7MYB8_9FIRM</name>
<comment type="caution">
    <text evidence="1">The sequence shown here is derived from an EMBL/GenBank/DDBJ whole genome shotgun (WGS) entry which is preliminary data.</text>
</comment>
<dbReference type="RefSeq" id="WP_249297039.1">
    <property type="nucleotide sequence ID" value="NZ_JACRSX010000001.1"/>
</dbReference>